<dbReference type="eggNOG" id="ENOG5033QD6">
    <property type="taxonomic scope" value="Bacteria"/>
</dbReference>
<protein>
    <submittedName>
        <fullName evidence="2">Uncharacterized protein</fullName>
    </submittedName>
</protein>
<dbReference type="AlphaFoldDB" id="B3QXI9"/>
<organism evidence="2 3">
    <name type="scientific">Chloroherpeton thalassium (strain ATCC 35110 / GB-78)</name>
    <dbReference type="NCBI Taxonomy" id="517418"/>
    <lineage>
        <taxon>Bacteria</taxon>
        <taxon>Pseudomonadati</taxon>
        <taxon>Chlorobiota</taxon>
        <taxon>Chlorobiia</taxon>
        <taxon>Chlorobiales</taxon>
        <taxon>Chloroherpetonaceae</taxon>
        <taxon>Chloroherpeton</taxon>
    </lineage>
</organism>
<dbReference type="STRING" id="517418.Ctha_2455"/>
<dbReference type="HOGENOM" id="CLU_451069_0_0_10"/>
<proteinExistence type="predicted"/>
<feature type="region of interest" description="Disordered" evidence="1">
    <location>
        <begin position="84"/>
        <end position="111"/>
    </location>
</feature>
<reference evidence="2 3" key="1">
    <citation type="submission" date="2008-06" db="EMBL/GenBank/DDBJ databases">
        <title>Complete sequence of Chloroherpeton thalassium ATCC 35110.</title>
        <authorList>
            <consortium name="US DOE Joint Genome Institute"/>
            <person name="Lucas S."/>
            <person name="Copeland A."/>
            <person name="Lapidus A."/>
            <person name="Glavina del Rio T."/>
            <person name="Dalin E."/>
            <person name="Tice H."/>
            <person name="Bruce D."/>
            <person name="Goodwin L."/>
            <person name="Pitluck S."/>
            <person name="Schmutz J."/>
            <person name="Larimer F."/>
            <person name="Land M."/>
            <person name="Hauser L."/>
            <person name="Kyrpides N."/>
            <person name="Mikhailova N."/>
            <person name="Liu Z."/>
            <person name="Li T."/>
            <person name="Zhao F."/>
            <person name="Overmann J."/>
            <person name="Bryant D.A."/>
            <person name="Richardson P."/>
        </authorList>
    </citation>
    <scope>NUCLEOTIDE SEQUENCE [LARGE SCALE GENOMIC DNA]</scope>
    <source>
        <strain evidence="3">ATCC 35110 / GB-78</strain>
    </source>
</reference>
<gene>
    <name evidence="2" type="ordered locus">Ctha_2455</name>
</gene>
<evidence type="ECO:0000313" key="2">
    <source>
        <dbReference type="EMBL" id="ACF14904.1"/>
    </source>
</evidence>
<feature type="compositionally biased region" description="Pro residues" evidence="1">
    <location>
        <begin position="97"/>
        <end position="111"/>
    </location>
</feature>
<sequence>MATIAQKTSNADGGFEKRAELIAKIMENSAAIQSALSRNAQNVYLQTLDKEAKLIGDYINSSSISNDRVEDFLNVLSEVIQSAQQPAVVKPESETPKPQPVATPQPAPEPAPVAEDFLAEEESNTDNLLGLDLEGILGDVLSDGSHASSVFSTDQDDVIFRVDGDKIVLKADDELEKGLDEEAKMFELEQFFKNKEYLKALTVALALNIRFKQGVGKRSDAIVRRQDEVIFHSNYMIARDYLGKIKNSKGDQKVENQLLAIMHLYAALDQNPLPGQEKYRTEMKSVIEKMVERERTGSQAYIKAGFFKKINVPSPEDKASKSLYWKDKANEEPDVLKKEFYLLMTFASDLTYYPYQIALANFYVDTDRLDEACRYIQVPLPLIKENGLDFMLKLKQKNPEYADKFIERRVISDINQLKTKLEQPDPKELEERDPEKREKMEKLRFKKFLEMIDMWQKQLDAMKTDVLYKSSNLRLEYTKAFVDLVNYARQNNPNAILEDYIARYGSTDVKSIQNPNILNYIDFCFRYSIVPDEKSLGGLAVEGEAEEKLESLGNSIVEYFNLHVGISNKDKSAAKTKVDLDTEHLAKSMQEMGYNFYSVPVLSHQ</sequence>
<dbReference type="Proteomes" id="UP000001208">
    <property type="component" value="Chromosome"/>
</dbReference>
<evidence type="ECO:0000256" key="1">
    <source>
        <dbReference type="SAM" id="MobiDB-lite"/>
    </source>
</evidence>
<dbReference type="RefSeq" id="WP_012500986.1">
    <property type="nucleotide sequence ID" value="NC_011026.1"/>
</dbReference>
<accession>B3QXI9</accession>
<dbReference type="EMBL" id="CP001100">
    <property type="protein sequence ID" value="ACF14904.1"/>
    <property type="molecule type" value="Genomic_DNA"/>
</dbReference>
<evidence type="ECO:0000313" key="3">
    <source>
        <dbReference type="Proteomes" id="UP000001208"/>
    </source>
</evidence>
<dbReference type="KEGG" id="cts:Ctha_2455"/>
<name>B3QXI9_CHLT3</name>
<keyword evidence="3" id="KW-1185">Reference proteome</keyword>